<feature type="domain" description="Protein kinase" evidence="2">
    <location>
        <begin position="80"/>
        <end position="354"/>
    </location>
</feature>
<evidence type="ECO:0000313" key="3">
    <source>
        <dbReference type="EMBL" id="CEL92612.1"/>
    </source>
</evidence>
<gene>
    <name evidence="3" type="ORF">Vbra_6890</name>
</gene>
<protein>
    <recommendedName>
        <fullName evidence="2">Protein kinase domain-containing protein</fullName>
    </recommendedName>
</protein>
<evidence type="ECO:0000256" key="1">
    <source>
        <dbReference type="SAM" id="MobiDB-lite"/>
    </source>
</evidence>
<keyword evidence="4" id="KW-1185">Reference proteome</keyword>
<evidence type="ECO:0000313" key="4">
    <source>
        <dbReference type="Proteomes" id="UP000041254"/>
    </source>
</evidence>
<accession>A0A0G4EBG6</accession>
<reference evidence="3 4" key="1">
    <citation type="submission" date="2014-11" db="EMBL/GenBank/DDBJ databases">
        <authorList>
            <person name="Zhu J."/>
            <person name="Qi W."/>
            <person name="Song R."/>
        </authorList>
    </citation>
    <scope>NUCLEOTIDE SEQUENCE [LARGE SCALE GENOMIC DNA]</scope>
</reference>
<dbReference type="PROSITE" id="PS50011">
    <property type="entry name" value="PROTEIN_KINASE_DOM"/>
    <property type="match status" value="1"/>
</dbReference>
<dbReference type="Gene3D" id="1.10.510.10">
    <property type="entry name" value="Transferase(Phosphotransferase) domain 1"/>
    <property type="match status" value="1"/>
</dbReference>
<dbReference type="Gene3D" id="3.30.200.20">
    <property type="entry name" value="Phosphorylase Kinase, domain 1"/>
    <property type="match status" value="1"/>
</dbReference>
<feature type="region of interest" description="Disordered" evidence="1">
    <location>
        <begin position="322"/>
        <end position="350"/>
    </location>
</feature>
<dbReference type="PhylomeDB" id="A0A0G4EBG6"/>
<dbReference type="Pfam" id="PF00069">
    <property type="entry name" value="Pkinase"/>
    <property type="match status" value="1"/>
</dbReference>
<dbReference type="SMART" id="SM00220">
    <property type="entry name" value="S_TKc"/>
    <property type="match status" value="1"/>
</dbReference>
<dbReference type="InterPro" id="IPR000719">
    <property type="entry name" value="Prot_kinase_dom"/>
</dbReference>
<dbReference type="VEuPathDB" id="CryptoDB:Vbra_6890"/>
<dbReference type="EMBL" id="CDMY01000091">
    <property type="protein sequence ID" value="CEL92612.1"/>
    <property type="molecule type" value="Genomic_DNA"/>
</dbReference>
<dbReference type="PANTHER" id="PTHR44167:SF24">
    <property type="entry name" value="SERINE_THREONINE-PROTEIN KINASE CHK2"/>
    <property type="match status" value="1"/>
</dbReference>
<proteinExistence type="predicted"/>
<dbReference type="OrthoDB" id="4062651at2759"/>
<sequence>MRAISVCGHRRSERAQRVRELFTEGGGGPGSNSPIYGQLGEAIASWQQQTSLRRQRSTVSLIKDLREVADISHEYNIGKLIHERRIDEELISAVHEATDTRTGRACIVKKVAWRHWTGEMTEAYGLLRDVTNHPHLARVIDVVSEPGPDYAAGGWVYVAMERCDGVDLPKWREEHHIFHSTCRQLIKQLLLAVRHLHASQLVHGDIKAENCIFDGRQLKVIDYDTCITRRGLLELAGGNIVDRGGTVEYTVRVAIQQVFPFHLDESMDLFARRVAIDADPPNLDDCLPEGWEGAVDLTKKLQTFQWDDRPSADEALQHWWRQEEEQKEAEGAAAAFPPPPAPQSAAPTSRRPFVRTHYVGPPLYTHIAPPPSEHTSVLLPCPCPSAPRPARGYHVETHTKVPDGTGGWRVVQVERHVPPRPVWVYTHHDGRKAVDWSGETQDKRRASCGWSICD</sequence>
<dbReference type="GO" id="GO:0004674">
    <property type="term" value="F:protein serine/threonine kinase activity"/>
    <property type="evidence" value="ECO:0007669"/>
    <property type="project" value="TreeGrafter"/>
</dbReference>
<dbReference type="PROSITE" id="PS00108">
    <property type="entry name" value="PROTEIN_KINASE_ST"/>
    <property type="match status" value="1"/>
</dbReference>
<dbReference type="InParanoid" id="A0A0G4EBG6"/>
<dbReference type="GO" id="GO:0005524">
    <property type="term" value="F:ATP binding"/>
    <property type="evidence" value="ECO:0007669"/>
    <property type="project" value="InterPro"/>
</dbReference>
<dbReference type="SUPFAM" id="SSF56112">
    <property type="entry name" value="Protein kinase-like (PK-like)"/>
    <property type="match status" value="1"/>
</dbReference>
<name>A0A0G4EBG6_VITBC</name>
<dbReference type="InterPro" id="IPR011009">
    <property type="entry name" value="Kinase-like_dom_sf"/>
</dbReference>
<dbReference type="GO" id="GO:0044773">
    <property type="term" value="P:mitotic DNA damage checkpoint signaling"/>
    <property type="evidence" value="ECO:0007669"/>
    <property type="project" value="TreeGrafter"/>
</dbReference>
<evidence type="ECO:0000259" key="2">
    <source>
        <dbReference type="PROSITE" id="PS50011"/>
    </source>
</evidence>
<organism evidence="3 4">
    <name type="scientific">Vitrella brassicaformis (strain CCMP3155)</name>
    <dbReference type="NCBI Taxonomy" id="1169540"/>
    <lineage>
        <taxon>Eukaryota</taxon>
        <taxon>Sar</taxon>
        <taxon>Alveolata</taxon>
        <taxon>Colpodellida</taxon>
        <taxon>Vitrellaceae</taxon>
        <taxon>Vitrella</taxon>
    </lineage>
</organism>
<dbReference type="Proteomes" id="UP000041254">
    <property type="component" value="Unassembled WGS sequence"/>
</dbReference>
<dbReference type="AlphaFoldDB" id="A0A0G4EBG6"/>
<dbReference type="PANTHER" id="PTHR44167">
    <property type="entry name" value="OVARIAN-SPECIFIC SERINE/THREONINE-PROTEIN KINASE LOK-RELATED"/>
    <property type="match status" value="1"/>
</dbReference>
<dbReference type="GO" id="GO:0005634">
    <property type="term" value="C:nucleus"/>
    <property type="evidence" value="ECO:0007669"/>
    <property type="project" value="TreeGrafter"/>
</dbReference>
<dbReference type="STRING" id="1169540.A0A0G4EBG6"/>
<dbReference type="InterPro" id="IPR008271">
    <property type="entry name" value="Ser/Thr_kinase_AS"/>
</dbReference>